<dbReference type="Pfam" id="PF00989">
    <property type="entry name" value="PAS"/>
    <property type="match status" value="1"/>
</dbReference>
<dbReference type="InterPro" id="IPR001633">
    <property type="entry name" value="EAL_dom"/>
</dbReference>
<dbReference type="PROSITE" id="PS50883">
    <property type="entry name" value="EAL"/>
    <property type="match status" value="1"/>
</dbReference>
<dbReference type="EMBL" id="JBGFFX010000003">
    <property type="protein sequence ID" value="MEY8770105.1"/>
    <property type="molecule type" value="Genomic_DNA"/>
</dbReference>
<dbReference type="PANTHER" id="PTHR44757">
    <property type="entry name" value="DIGUANYLATE CYCLASE DGCP"/>
    <property type="match status" value="1"/>
</dbReference>
<dbReference type="InterPro" id="IPR000160">
    <property type="entry name" value="GGDEF_dom"/>
</dbReference>
<dbReference type="SMART" id="SM00267">
    <property type="entry name" value="GGDEF"/>
    <property type="match status" value="1"/>
</dbReference>
<feature type="domain" description="PAS" evidence="1">
    <location>
        <begin position="261"/>
        <end position="307"/>
    </location>
</feature>
<dbReference type="Pfam" id="PF00563">
    <property type="entry name" value="EAL"/>
    <property type="match status" value="1"/>
</dbReference>
<dbReference type="SUPFAM" id="SSF141868">
    <property type="entry name" value="EAL domain-like"/>
    <property type="match status" value="1"/>
</dbReference>
<dbReference type="Gene3D" id="3.30.450.20">
    <property type="entry name" value="PAS domain"/>
    <property type="match status" value="4"/>
</dbReference>
<dbReference type="NCBIfam" id="TIGR00229">
    <property type="entry name" value="sensory_box"/>
    <property type="match status" value="4"/>
</dbReference>
<dbReference type="SUPFAM" id="SSF55785">
    <property type="entry name" value="PYP-like sensor domain (PAS domain)"/>
    <property type="match status" value="4"/>
</dbReference>
<evidence type="ECO:0000313" key="6">
    <source>
        <dbReference type="Proteomes" id="UP001565243"/>
    </source>
</evidence>
<evidence type="ECO:0000259" key="3">
    <source>
        <dbReference type="PROSITE" id="PS50883"/>
    </source>
</evidence>
<dbReference type="InterPro" id="IPR000700">
    <property type="entry name" value="PAS-assoc_C"/>
</dbReference>
<dbReference type="InterPro" id="IPR035965">
    <property type="entry name" value="PAS-like_dom_sf"/>
</dbReference>
<gene>
    <name evidence="5" type="ORF">AB6T85_06630</name>
</gene>
<keyword evidence="6" id="KW-1185">Reference proteome</keyword>
<evidence type="ECO:0000259" key="2">
    <source>
        <dbReference type="PROSITE" id="PS50113"/>
    </source>
</evidence>
<feature type="domain" description="EAL" evidence="3">
    <location>
        <begin position="702"/>
        <end position="952"/>
    </location>
</feature>
<dbReference type="InterPro" id="IPR035919">
    <property type="entry name" value="EAL_sf"/>
</dbReference>
<evidence type="ECO:0000259" key="1">
    <source>
        <dbReference type="PROSITE" id="PS50112"/>
    </source>
</evidence>
<proteinExistence type="predicted"/>
<evidence type="ECO:0000313" key="5">
    <source>
        <dbReference type="EMBL" id="MEY8770105.1"/>
    </source>
</evidence>
<dbReference type="CDD" id="cd00130">
    <property type="entry name" value="PAS"/>
    <property type="match status" value="4"/>
</dbReference>
<feature type="domain" description="PAC" evidence="2">
    <location>
        <begin position="208"/>
        <end position="260"/>
    </location>
</feature>
<dbReference type="Gene3D" id="3.20.20.450">
    <property type="entry name" value="EAL domain"/>
    <property type="match status" value="1"/>
</dbReference>
<dbReference type="PANTHER" id="PTHR44757:SF2">
    <property type="entry name" value="BIOFILM ARCHITECTURE MAINTENANCE PROTEIN MBAA"/>
    <property type="match status" value="1"/>
</dbReference>
<dbReference type="InterPro" id="IPR043128">
    <property type="entry name" value="Rev_trsase/Diguanyl_cyclase"/>
</dbReference>
<dbReference type="InterPro" id="IPR013767">
    <property type="entry name" value="PAS_fold"/>
</dbReference>
<organism evidence="5 6">
    <name type="scientific">Erwinia aeris</name>
    <dbReference type="NCBI Taxonomy" id="3239803"/>
    <lineage>
        <taxon>Bacteria</taxon>
        <taxon>Pseudomonadati</taxon>
        <taxon>Pseudomonadota</taxon>
        <taxon>Gammaproteobacteria</taxon>
        <taxon>Enterobacterales</taxon>
        <taxon>Erwiniaceae</taxon>
        <taxon>Erwinia</taxon>
    </lineage>
</organism>
<dbReference type="InterPro" id="IPR001610">
    <property type="entry name" value="PAC"/>
</dbReference>
<feature type="domain" description="PAC" evidence="2">
    <location>
        <begin position="336"/>
        <end position="388"/>
    </location>
</feature>
<dbReference type="PROSITE" id="PS50887">
    <property type="entry name" value="GGDEF"/>
    <property type="match status" value="1"/>
</dbReference>
<dbReference type="PROSITE" id="PS50113">
    <property type="entry name" value="PAC"/>
    <property type="match status" value="3"/>
</dbReference>
<dbReference type="InterPro" id="IPR029787">
    <property type="entry name" value="Nucleotide_cyclase"/>
</dbReference>
<dbReference type="RefSeq" id="WP_301252137.1">
    <property type="nucleotide sequence ID" value="NZ_JBGFFX010000003.1"/>
</dbReference>
<sequence>MNENNDVMYRLLVQSVVGYAIYMLKPDGTVANWNAGAERAKGYLPDEIIGRNFDCFYSAEDREKGLPQRGLAIAREKGRFETEGWRYRKDGSAFWAHVVIDAVHDDDGGLIGFAKITRDCTEQQAQLAEQRAQEQKFRLLVEGVVDYAIYMLDPDGYVVNWNEGARRSKGYTAEEIVGKHFSCFYSTQDRLAKLPETNLKTAYRTGRFEEQGWRYRKDGTSFWAHVVIDAVHDDDGRLIGYAKITRDCTEQQRVLQEQREREQVFRLLVEGVTDYAIYMLDPQGHVVNWNAGAHRAKGYTAEEIVGEHFSCFYSAQDRFACLPDKNLAIAQSVGRFEDQGWRYRKDGSAFWAHVVIEAIHTKEGRLLGFAKITRDCTELREYEQQILRAKDLAEQNSNKMAALSKFLDTIIGNIPCCVIVEDVVSREVLLLNSKAEQLLGVKMKELAGKRLDDYMPSELSGYFSQLATAAQRNEGVHKNEQLLRTRGGERIINASASIINGNDAHTNYVLLIADDVTDQRAADARIHHMAHHDNLTSLPNRVLFSQRLNEALRCDFDNGKQTAALCLDLDNFKNVNDALGHQVGDDLLRAVASRLRGVLREQDTLARNGGDEFSIVLPGLTHLQEAEAVAQRLIEAIRPTFNVDGHSLTVGLSIGISIVAGGLTTPAELLRCADMALYEAKRNGRNRFEHFSSEMGEAASKRRMIETDLREAMTHRHLKLYYQPITDSLGQEIISYEALMRWHHPKQGLIMPLDFIPVAEETGLIHSLGAFALYEACREAAKWPAHQSVAVNLSPLQFKNSSLVSVVEAALKDSGLAPHRLEVEITESVLLDNTLVNIRILQKLKKLGVRIALDDFGTGYSSLSYLRSFPFDKIKIDKSFINDMKESREALAIIRAITGMSRSLDIQITAEGVESSEQFEQLKIEGCTLFQGYYFGRPQPSETRLKLFGLDEKRDGQVHP</sequence>
<feature type="domain" description="PAC" evidence="2">
    <location>
        <begin position="80"/>
        <end position="132"/>
    </location>
</feature>
<dbReference type="Pfam" id="PF00990">
    <property type="entry name" value="GGDEF"/>
    <property type="match status" value="1"/>
</dbReference>
<dbReference type="Gene3D" id="3.30.70.270">
    <property type="match status" value="1"/>
</dbReference>
<dbReference type="CDD" id="cd01948">
    <property type="entry name" value="EAL"/>
    <property type="match status" value="1"/>
</dbReference>
<protein>
    <submittedName>
        <fullName evidence="5">EAL domain-containing protein</fullName>
    </submittedName>
</protein>
<evidence type="ECO:0000259" key="4">
    <source>
        <dbReference type="PROSITE" id="PS50887"/>
    </source>
</evidence>
<feature type="domain" description="GGDEF" evidence="4">
    <location>
        <begin position="560"/>
        <end position="693"/>
    </location>
</feature>
<dbReference type="NCBIfam" id="TIGR00254">
    <property type="entry name" value="GGDEF"/>
    <property type="match status" value="1"/>
</dbReference>
<dbReference type="SMART" id="SM00091">
    <property type="entry name" value="PAS"/>
    <property type="match status" value="4"/>
</dbReference>
<feature type="domain" description="PAS" evidence="1">
    <location>
        <begin position="133"/>
        <end position="179"/>
    </location>
</feature>
<dbReference type="PROSITE" id="PS50112">
    <property type="entry name" value="PAS"/>
    <property type="match status" value="4"/>
</dbReference>
<dbReference type="SMART" id="SM00052">
    <property type="entry name" value="EAL"/>
    <property type="match status" value="1"/>
</dbReference>
<reference evidence="5 6" key="1">
    <citation type="submission" date="2024-07" db="EMBL/GenBank/DDBJ databases">
        <authorList>
            <person name="Hebao G."/>
        </authorList>
    </citation>
    <scope>NUCLEOTIDE SEQUENCE [LARGE SCALE GENOMIC DNA]</scope>
    <source>
        <strain evidence="5 6">ACCC 02193</strain>
    </source>
</reference>
<comment type="caution">
    <text evidence="5">The sequence shown here is derived from an EMBL/GenBank/DDBJ whole genome shotgun (WGS) entry which is preliminary data.</text>
</comment>
<dbReference type="SMART" id="SM00086">
    <property type="entry name" value="PAC"/>
    <property type="match status" value="4"/>
</dbReference>
<name>A0ABV4E5J3_9GAMM</name>
<accession>A0ABV4E5J3</accession>
<feature type="domain" description="PAS" evidence="1">
    <location>
        <begin position="5"/>
        <end position="63"/>
    </location>
</feature>
<feature type="domain" description="PAS" evidence="1">
    <location>
        <begin position="403"/>
        <end position="473"/>
    </location>
</feature>
<dbReference type="SUPFAM" id="SSF55073">
    <property type="entry name" value="Nucleotide cyclase"/>
    <property type="match status" value="1"/>
</dbReference>
<dbReference type="InterPro" id="IPR052155">
    <property type="entry name" value="Biofilm_reg_signaling"/>
</dbReference>
<dbReference type="Pfam" id="PF13426">
    <property type="entry name" value="PAS_9"/>
    <property type="match status" value="3"/>
</dbReference>
<dbReference type="InterPro" id="IPR000014">
    <property type="entry name" value="PAS"/>
</dbReference>
<dbReference type="CDD" id="cd01949">
    <property type="entry name" value="GGDEF"/>
    <property type="match status" value="1"/>
</dbReference>
<dbReference type="Proteomes" id="UP001565243">
    <property type="component" value="Unassembled WGS sequence"/>
</dbReference>